<reference evidence="2 3" key="1">
    <citation type="submission" date="2021-07" db="EMBL/GenBank/DDBJ databases">
        <authorList>
            <person name="So Y."/>
        </authorList>
    </citation>
    <scope>NUCLEOTIDE SEQUENCE [LARGE SCALE GENOMIC DNA]</scope>
    <source>
        <strain evidence="2 3">Y3S6</strain>
    </source>
</reference>
<evidence type="ECO:0000313" key="2">
    <source>
        <dbReference type="EMBL" id="MBW6389820.1"/>
    </source>
</evidence>
<evidence type="ECO:0000313" key="3">
    <source>
        <dbReference type="Proteomes" id="UP000769617"/>
    </source>
</evidence>
<dbReference type="SUPFAM" id="SSF89260">
    <property type="entry name" value="Collagen-binding domain"/>
    <property type="match status" value="1"/>
</dbReference>
<accession>A0ABS6ZIQ3</accession>
<gene>
    <name evidence="2" type="ORF">KPL81_01415</name>
</gene>
<keyword evidence="3" id="KW-1185">Reference proteome</keyword>
<proteinExistence type="predicted"/>
<dbReference type="Proteomes" id="UP000769617">
    <property type="component" value="Unassembled WGS sequence"/>
</dbReference>
<dbReference type="Gene3D" id="2.60.120.380">
    <property type="match status" value="1"/>
</dbReference>
<feature type="signal peptide" evidence="1">
    <location>
        <begin position="1"/>
        <end position="24"/>
    </location>
</feature>
<protein>
    <submittedName>
        <fullName evidence="2">Uncharacterized protein</fullName>
    </submittedName>
</protein>
<organism evidence="2 3">
    <name type="scientific">Billgrantia antri</name>
    <dbReference type="NCBI Taxonomy" id="2846777"/>
    <lineage>
        <taxon>Bacteria</taxon>
        <taxon>Pseudomonadati</taxon>
        <taxon>Pseudomonadota</taxon>
        <taxon>Gammaproteobacteria</taxon>
        <taxon>Oceanospirillales</taxon>
        <taxon>Halomonadaceae</taxon>
        <taxon>Billgrantia</taxon>
    </lineage>
</organism>
<evidence type="ECO:0000256" key="1">
    <source>
        <dbReference type="SAM" id="SignalP"/>
    </source>
</evidence>
<name>A0ABS6ZIQ3_9GAMM</name>
<dbReference type="EMBL" id="JAHYCA010000001">
    <property type="protein sequence ID" value="MBW6389820.1"/>
    <property type="molecule type" value="Genomic_DNA"/>
</dbReference>
<keyword evidence="1" id="KW-0732">Signal</keyword>
<comment type="caution">
    <text evidence="2">The sequence shown here is derived from an EMBL/GenBank/DDBJ whole genome shotgun (WGS) entry which is preliminary data.</text>
</comment>
<dbReference type="RefSeq" id="WP_219790383.1">
    <property type="nucleotide sequence ID" value="NZ_JAHYCA010000001.1"/>
</dbReference>
<feature type="chain" id="PRO_5046823389" evidence="1">
    <location>
        <begin position="25"/>
        <end position="132"/>
    </location>
</feature>
<sequence length="132" mass="13993">MKTTMKLAGTVLAAALAFGGIGQAAAMTLGLNNGTTGAKAVGGTDRYTLHIDNPTQLRVHSKSSFPLDGPHIRVRANLLDESGNVVTQGARNGNNFVLNSQVQPGTYILEVNSTNLSGHRRGWNSYELHSSF</sequence>